<feature type="compositionally biased region" description="Basic residues" evidence="1">
    <location>
        <begin position="93"/>
        <end position="113"/>
    </location>
</feature>
<evidence type="ECO:0000256" key="1">
    <source>
        <dbReference type="SAM" id="MobiDB-lite"/>
    </source>
</evidence>
<organism evidence="2 3">
    <name type="scientific">Hydnum rufescens UP504</name>
    <dbReference type="NCBI Taxonomy" id="1448309"/>
    <lineage>
        <taxon>Eukaryota</taxon>
        <taxon>Fungi</taxon>
        <taxon>Dikarya</taxon>
        <taxon>Basidiomycota</taxon>
        <taxon>Agaricomycotina</taxon>
        <taxon>Agaricomycetes</taxon>
        <taxon>Cantharellales</taxon>
        <taxon>Hydnaceae</taxon>
        <taxon>Hydnum</taxon>
    </lineage>
</organism>
<keyword evidence="3" id="KW-1185">Reference proteome</keyword>
<dbReference type="AlphaFoldDB" id="A0A9P6AJD8"/>
<accession>A0A9P6AJD8</accession>
<evidence type="ECO:0000313" key="3">
    <source>
        <dbReference type="Proteomes" id="UP000886523"/>
    </source>
</evidence>
<reference evidence="2" key="1">
    <citation type="journal article" date="2020" name="Nat. Commun.">
        <title>Large-scale genome sequencing of mycorrhizal fungi provides insights into the early evolution of symbiotic traits.</title>
        <authorList>
            <person name="Miyauchi S."/>
            <person name="Kiss E."/>
            <person name="Kuo A."/>
            <person name="Drula E."/>
            <person name="Kohler A."/>
            <person name="Sanchez-Garcia M."/>
            <person name="Morin E."/>
            <person name="Andreopoulos B."/>
            <person name="Barry K.W."/>
            <person name="Bonito G."/>
            <person name="Buee M."/>
            <person name="Carver A."/>
            <person name="Chen C."/>
            <person name="Cichocki N."/>
            <person name="Clum A."/>
            <person name="Culley D."/>
            <person name="Crous P.W."/>
            <person name="Fauchery L."/>
            <person name="Girlanda M."/>
            <person name="Hayes R.D."/>
            <person name="Keri Z."/>
            <person name="LaButti K."/>
            <person name="Lipzen A."/>
            <person name="Lombard V."/>
            <person name="Magnuson J."/>
            <person name="Maillard F."/>
            <person name="Murat C."/>
            <person name="Nolan M."/>
            <person name="Ohm R.A."/>
            <person name="Pangilinan J."/>
            <person name="Pereira M.F."/>
            <person name="Perotto S."/>
            <person name="Peter M."/>
            <person name="Pfister S."/>
            <person name="Riley R."/>
            <person name="Sitrit Y."/>
            <person name="Stielow J.B."/>
            <person name="Szollosi G."/>
            <person name="Zifcakova L."/>
            <person name="Stursova M."/>
            <person name="Spatafora J.W."/>
            <person name="Tedersoo L."/>
            <person name="Vaario L.M."/>
            <person name="Yamada A."/>
            <person name="Yan M."/>
            <person name="Wang P."/>
            <person name="Xu J."/>
            <person name="Bruns T."/>
            <person name="Baldrian P."/>
            <person name="Vilgalys R."/>
            <person name="Dunand C."/>
            <person name="Henrissat B."/>
            <person name="Grigoriev I.V."/>
            <person name="Hibbett D."/>
            <person name="Nagy L.G."/>
            <person name="Martin F.M."/>
        </authorList>
    </citation>
    <scope>NUCLEOTIDE SEQUENCE</scope>
    <source>
        <strain evidence="2">UP504</strain>
    </source>
</reference>
<sequence>MCAVLVAPALGRFLSIGNCGVDFASSFSSPQPQQRTARKGKRATTHPPQRVCGHKAWGLRHNENPRNEGPNGNAPNEDAPNDATYGNAPTTRHTARHQRRDIRHHATMQHTPH</sequence>
<feature type="compositionally biased region" description="Low complexity" evidence="1">
    <location>
        <begin position="25"/>
        <end position="34"/>
    </location>
</feature>
<gene>
    <name evidence="2" type="ORF">BS47DRAFT_1367015</name>
</gene>
<protein>
    <submittedName>
        <fullName evidence="2">Uncharacterized protein</fullName>
    </submittedName>
</protein>
<dbReference type="EMBL" id="MU129095">
    <property type="protein sequence ID" value="KAF9506898.1"/>
    <property type="molecule type" value="Genomic_DNA"/>
</dbReference>
<dbReference type="Proteomes" id="UP000886523">
    <property type="component" value="Unassembled WGS sequence"/>
</dbReference>
<feature type="compositionally biased region" description="Low complexity" evidence="1">
    <location>
        <begin position="67"/>
        <end position="77"/>
    </location>
</feature>
<feature type="region of interest" description="Disordered" evidence="1">
    <location>
        <begin position="24"/>
        <end position="113"/>
    </location>
</feature>
<name>A0A9P6AJD8_9AGAM</name>
<evidence type="ECO:0000313" key="2">
    <source>
        <dbReference type="EMBL" id="KAF9506898.1"/>
    </source>
</evidence>
<proteinExistence type="predicted"/>
<comment type="caution">
    <text evidence="2">The sequence shown here is derived from an EMBL/GenBank/DDBJ whole genome shotgun (WGS) entry which is preliminary data.</text>
</comment>